<evidence type="ECO:0000313" key="2">
    <source>
        <dbReference type="Proteomes" id="UP000076574"/>
    </source>
</evidence>
<protein>
    <submittedName>
        <fullName evidence="1">Serine hydroxymethyltransferase</fullName>
    </submittedName>
</protein>
<reference evidence="1 2" key="1">
    <citation type="submission" date="2016-03" db="EMBL/GenBank/DDBJ databases">
        <title>Microsymbionts genomes from the relict species Vavilovia formosa (Stev.) Fed.</title>
        <authorList>
            <person name="Kopat V."/>
            <person name="Chirak E."/>
            <person name="Kimeklis A."/>
            <person name="Andronov E."/>
        </authorList>
    </citation>
    <scope>NUCLEOTIDE SEQUENCE [LARGE SCALE GENOMIC DNA]</scope>
    <source>
        <strain evidence="1 2">Vaf07</strain>
    </source>
</reference>
<dbReference type="GO" id="GO:0008168">
    <property type="term" value="F:methyltransferase activity"/>
    <property type="evidence" value="ECO:0007669"/>
    <property type="project" value="UniProtKB-KW"/>
</dbReference>
<dbReference type="RefSeq" id="WP_068736505.1">
    <property type="nucleotide sequence ID" value="NZ_JABMCJ010000093.1"/>
</dbReference>
<organism evidence="1 2">
    <name type="scientific">Tardiphaga robiniae</name>
    <dbReference type="NCBI Taxonomy" id="943830"/>
    <lineage>
        <taxon>Bacteria</taxon>
        <taxon>Pseudomonadati</taxon>
        <taxon>Pseudomonadota</taxon>
        <taxon>Alphaproteobacteria</taxon>
        <taxon>Hyphomicrobiales</taxon>
        <taxon>Nitrobacteraceae</taxon>
        <taxon>Tardiphaga</taxon>
    </lineage>
</organism>
<dbReference type="InterPro" id="IPR022037">
    <property type="entry name" value="DUF3606"/>
</dbReference>
<keyword evidence="1" id="KW-0489">Methyltransferase</keyword>
<accession>A0A163XV27</accession>
<sequence>MISLVPVAAVLASERGVRPAPVIDSSDASQRDYWAYRLSVSPTELNAAIEKVGSSVAAVRRHLGK</sequence>
<dbReference type="AlphaFoldDB" id="A0A163XV27"/>
<keyword evidence="2" id="KW-1185">Reference proteome</keyword>
<dbReference type="OrthoDB" id="8127796at2"/>
<keyword evidence="1" id="KW-0808">Transferase</keyword>
<evidence type="ECO:0000313" key="1">
    <source>
        <dbReference type="EMBL" id="KZD21409.1"/>
    </source>
</evidence>
<gene>
    <name evidence="1" type="ORF">A4A58_13630</name>
</gene>
<dbReference type="Proteomes" id="UP000076574">
    <property type="component" value="Unassembled WGS sequence"/>
</dbReference>
<dbReference type="Pfam" id="PF12244">
    <property type="entry name" value="DUF3606"/>
    <property type="match status" value="1"/>
</dbReference>
<proteinExistence type="predicted"/>
<dbReference type="EMBL" id="LVYV01000045">
    <property type="protein sequence ID" value="KZD21409.1"/>
    <property type="molecule type" value="Genomic_DNA"/>
</dbReference>
<comment type="caution">
    <text evidence="1">The sequence shown here is derived from an EMBL/GenBank/DDBJ whole genome shotgun (WGS) entry which is preliminary data.</text>
</comment>
<dbReference type="GO" id="GO:0032259">
    <property type="term" value="P:methylation"/>
    <property type="evidence" value="ECO:0007669"/>
    <property type="project" value="UniProtKB-KW"/>
</dbReference>
<name>A0A163XV27_9BRAD</name>